<feature type="transmembrane region" description="Helical" evidence="1">
    <location>
        <begin position="62"/>
        <end position="80"/>
    </location>
</feature>
<comment type="caution">
    <text evidence="2">The sequence shown here is derived from an EMBL/GenBank/DDBJ whole genome shotgun (WGS) entry which is preliminary data.</text>
</comment>
<keyword evidence="1" id="KW-1133">Transmembrane helix</keyword>
<sequence>MDFLKIIRSFEELLYEAMTWLLFYPRTLWRCLFHPDWIIAYTDKELGEKPGEQFVDTISPPLFLIMSITLTYGIGLALGARMQSNESETLRAITGNVENLLAFRALFLSMFPIVMAAGLLRTRGQPIDRNTLRSPFYLQCYLAAPFAVMAGTATSLLAVPGPHHQLIGGVLFVVAAVWFITVQTRWFFHQIEPGWWTAFGLAMRYLGLAMLLVVLIGIALILV</sequence>
<dbReference type="AlphaFoldDB" id="A0A4Y9EQV5"/>
<feature type="transmembrane region" description="Helical" evidence="1">
    <location>
        <begin position="101"/>
        <end position="120"/>
    </location>
</feature>
<accession>A0A4Y9EQV5</accession>
<evidence type="ECO:0000313" key="2">
    <source>
        <dbReference type="EMBL" id="TFU05974.1"/>
    </source>
</evidence>
<dbReference type="OrthoDB" id="8820484at2"/>
<protein>
    <recommendedName>
        <fullName evidence="4">Permease</fullName>
    </recommendedName>
</protein>
<dbReference type="Proteomes" id="UP000297737">
    <property type="component" value="Unassembled WGS sequence"/>
</dbReference>
<evidence type="ECO:0000256" key="1">
    <source>
        <dbReference type="SAM" id="Phobius"/>
    </source>
</evidence>
<feature type="transmembrane region" description="Helical" evidence="1">
    <location>
        <begin position="166"/>
        <end position="188"/>
    </location>
</feature>
<dbReference type="RefSeq" id="WP_135244698.1">
    <property type="nucleotide sequence ID" value="NZ_SIHO01000001.1"/>
</dbReference>
<keyword evidence="1" id="KW-0812">Transmembrane</keyword>
<feature type="transmembrane region" description="Helical" evidence="1">
    <location>
        <begin position="136"/>
        <end position="159"/>
    </location>
</feature>
<organism evidence="2 3">
    <name type="scientific">Glacieibacterium arshaanense</name>
    <dbReference type="NCBI Taxonomy" id="2511025"/>
    <lineage>
        <taxon>Bacteria</taxon>
        <taxon>Pseudomonadati</taxon>
        <taxon>Pseudomonadota</taxon>
        <taxon>Alphaproteobacteria</taxon>
        <taxon>Sphingomonadales</taxon>
        <taxon>Sphingosinicellaceae</taxon>
        <taxon>Glacieibacterium</taxon>
    </lineage>
</organism>
<evidence type="ECO:0008006" key="4">
    <source>
        <dbReference type="Google" id="ProtNLM"/>
    </source>
</evidence>
<evidence type="ECO:0000313" key="3">
    <source>
        <dbReference type="Proteomes" id="UP000297737"/>
    </source>
</evidence>
<name>A0A4Y9EQV5_9SPHN</name>
<keyword evidence="3" id="KW-1185">Reference proteome</keyword>
<gene>
    <name evidence="2" type="ORF">EUV02_02835</name>
</gene>
<proteinExistence type="predicted"/>
<dbReference type="EMBL" id="SIHO01000001">
    <property type="protein sequence ID" value="TFU05974.1"/>
    <property type="molecule type" value="Genomic_DNA"/>
</dbReference>
<keyword evidence="1" id="KW-0472">Membrane</keyword>
<reference evidence="2 3" key="1">
    <citation type="submission" date="2019-02" db="EMBL/GenBank/DDBJ databases">
        <title>Polymorphobacter sp. isolated from the lake at the Tibet of China.</title>
        <authorList>
            <person name="Li A."/>
        </authorList>
    </citation>
    <scope>NUCLEOTIDE SEQUENCE [LARGE SCALE GENOMIC DNA]</scope>
    <source>
        <strain evidence="2 3">DJ1R-1</strain>
    </source>
</reference>
<feature type="transmembrane region" description="Helical" evidence="1">
    <location>
        <begin position="194"/>
        <end position="222"/>
    </location>
</feature>